<feature type="transmembrane region" description="Helical" evidence="1">
    <location>
        <begin position="126"/>
        <end position="143"/>
    </location>
</feature>
<evidence type="ECO:0000313" key="4">
    <source>
        <dbReference type="Proteomes" id="UP000178092"/>
    </source>
</evidence>
<name>A0A1G2QY92_9BACT</name>
<organism evidence="3 4">
    <name type="scientific">Candidatus Wildermuthbacteria bacterium RIFCSPHIGHO2_02_FULL_45_25</name>
    <dbReference type="NCBI Taxonomy" id="1802450"/>
    <lineage>
        <taxon>Bacteria</taxon>
        <taxon>Candidatus Wildermuthiibacteriota</taxon>
    </lineage>
</organism>
<feature type="transmembrane region" description="Helical" evidence="1">
    <location>
        <begin position="217"/>
        <end position="235"/>
    </location>
</feature>
<reference evidence="3 4" key="1">
    <citation type="journal article" date="2016" name="Nat. Commun.">
        <title>Thousands of microbial genomes shed light on interconnected biogeochemical processes in an aquifer system.</title>
        <authorList>
            <person name="Anantharaman K."/>
            <person name="Brown C.T."/>
            <person name="Hug L.A."/>
            <person name="Sharon I."/>
            <person name="Castelle C.J."/>
            <person name="Probst A.J."/>
            <person name="Thomas B.C."/>
            <person name="Singh A."/>
            <person name="Wilkins M.J."/>
            <person name="Karaoz U."/>
            <person name="Brodie E.L."/>
            <person name="Williams K.H."/>
            <person name="Hubbard S.S."/>
            <person name="Banfield J.F."/>
        </authorList>
    </citation>
    <scope>NUCLEOTIDE SEQUENCE [LARGE SCALE GENOMIC DNA]</scope>
</reference>
<feature type="transmembrane region" description="Helical" evidence="1">
    <location>
        <begin position="101"/>
        <end position="120"/>
    </location>
</feature>
<protein>
    <recommendedName>
        <fullName evidence="2">EamA domain-containing protein</fullName>
    </recommendedName>
</protein>
<dbReference type="GO" id="GO:0016020">
    <property type="term" value="C:membrane"/>
    <property type="evidence" value="ECO:0007669"/>
    <property type="project" value="InterPro"/>
</dbReference>
<sequence>MATHFPVQLIVPFLALSAAFFAASNNVLIRKGLDHGTRAEAIFISLCTSIFLYWFVLVSLGLAKEVWNVSALWFLGAGVLAPGAARILNVISLERVGVARTMPIAGIAPLFAVLLAMIFLDELFSFAVLIGVFLIVFGIYVLSREKKQNGKRFEKKDIFYPLGSALCGGFSLLLSKQGLAGMSPFVGAAITATAALVVVSLYIVVSKEAKREYPSRRLFFFAMLAGACMVGGFTLNFTALEMGDVSVAAPLFGTFPLFATFLSHFLLKEHITGRIWLAAVFMVCGVAVITLV</sequence>
<feature type="domain" description="EamA" evidence="2">
    <location>
        <begin position="158"/>
        <end position="290"/>
    </location>
</feature>
<dbReference type="SUPFAM" id="SSF103481">
    <property type="entry name" value="Multidrug resistance efflux transporter EmrE"/>
    <property type="match status" value="2"/>
</dbReference>
<feature type="transmembrane region" description="Helical" evidence="1">
    <location>
        <begin position="185"/>
        <end position="205"/>
    </location>
</feature>
<dbReference type="Gene3D" id="1.10.3730.20">
    <property type="match status" value="2"/>
</dbReference>
<dbReference type="EMBL" id="MHTV01000044">
    <property type="protein sequence ID" value="OHA65493.1"/>
    <property type="molecule type" value="Genomic_DNA"/>
</dbReference>
<gene>
    <name evidence="3" type="ORF">A3C04_02765</name>
</gene>
<comment type="caution">
    <text evidence="3">The sequence shown here is derived from an EMBL/GenBank/DDBJ whole genome shotgun (WGS) entry which is preliminary data.</text>
</comment>
<proteinExistence type="predicted"/>
<feature type="transmembrane region" description="Helical" evidence="1">
    <location>
        <begin position="158"/>
        <end position="179"/>
    </location>
</feature>
<dbReference type="Pfam" id="PF00892">
    <property type="entry name" value="EamA"/>
    <property type="match status" value="2"/>
</dbReference>
<evidence type="ECO:0000256" key="1">
    <source>
        <dbReference type="SAM" id="Phobius"/>
    </source>
</evidence>
<feature type="transmembrane region" description="Helical" evidence="1">
    <location>
        <begin position="69"/>
        <end position="89"/>
    </location>
</feature>
<dbReference type="AlphaFoldDB" id="A0A1G2QY92"/>
<feature type="transmembrane region" description="Helical" evidence="1">
    <location>
        <begin position="274"/>
        <end position="291"/>
    </location>
</feature>
<dbReference type="PANTHER" id="PTHR22911">
    <property type="entry name" value="ACYL-MALONYL CONDENSING ENZYME-RELATED"/>
    <property type="match status" value="1"/>
</dbReference>
<dbReference type="InterPro" id="IPR000620">
    <property type="entry name" value="EamA_dom"/>
</dbReference>
<accession>A0A1G2QY92</accession>
<evidence type="ECO:0000259" key="2">
    <source>
        <dbReference type="Pfam" id="PF00892"/>
    </source>
</evidence>
<feature type="transmembrane region" description="Helical" evidence="1">
    <location>
        <begin position="41"/>
        <end position="63"/>
    </location>
</feature>
<dbReference type="Proteomes" id="UP000178092">
    <property type="component" value="Unassembled WGS sequence"/>
</dbReference>
<feature type="domain" description="EamA" evidence="2">
    <location>
        <begin position="13"/>
        <end position="143"/>
    </location>
</feature>
<dbReference type="InterPro" id="IPR037185">
    <property type="entry name" value="EmrE-like"/>
</dbReference>
<feature type="transmembrane region" description="Helical" evidence="1">
    <location>
        <begin position="247"/>
        <end position="267"/>
    </location>
</feature>
<keyword evidence="1" id="KW-0812">Transmembrane</keyword>
<dbReference type="PANTHER" id="PTHR22911:SF137">
    <property type="entry name" value="SOLUTE CARRIER FAMILY 35 MEMBER G2-RELATED"/>
    <property type="match status" value="1"/>
</dbReference>
<keyword evidence="1" id="KW-1133">Transmembrane helix</keyword>
<evidence type="ECO:0000313" key="3">
    <source>
        <dbReference type="EMBL" id="OHA65493.1"/>
    </source>
</evidence>
<keyword evidence="1" id="KW-0472">Membrane</keyword>
<feature type="transmembrane region" description="Helical" evidence="1">
    <location>
        <begin position="6"/>
        <end position="29"/>
    </location>
</feature>